<evidence type="ECO:0000313" key="2">
    <source>
        <dbReference type="EMBL" id="GIZ02416.1"/>
    </source>
</evidence>
<keyword evidence="2" id="KW-0378">Hydrolase</keyword>
<organism evidence="2 3">
    <name type="scientific">Caerostris extrusa</name>
    <name type="common">Bark spider</name>
    <name type="synonym">Caerostris bankana</name>
    <dbReference type="NCBI Taxonomy" id="172846"/>
    <lineage>
        <taxon>Eukaryota</taxon>
        <taxon>Metazoa</taxon>
        <taxon>Ecdysozoa</taxon>
        <taxon>Arthropoda</taxon>
        <taxon>Chelicerata</taxon>
        <taxon>Arachnida</taxon>
        <taxon>Araneae</taxon>
        <taxon>Araneomorphae</taxon>
        <taxon>Entelegynae</taxon>
        <taxon>Araneoidea</taxon>
        <taxon>Araneidae</taxon>
        <taxon>Caerostris</taxon>
    </lineage>
</organism>
<evidence type="ECO:0000313" key="3">
    <source>
        <dbReference type="Proteomes" id="UP001054945"/>
    </source>
</evidence>
<dbReference type="EMBL" id="BPLR01001457">
    <property type="protein sequence ID" value="GIZ02416.1"/>
    <property type="molecule type" value="Genomic_DNA"/>
</dbReference>
<accession>A0AAV4Y4N3</accession>
<dbReference type="Proteomes" id="UP001054945">
    <property type="component" value="Unassembled WGS sequence"/>
</dbReference>
<gene>
    <name evidence="2" type="primary">USP34</name>
    <name evidence="2" type="ORF">CEXT_715881</name>
</gene>
<evidence type="ECO:0000256" key="1">
    <source>
        <dbReference type="SAM" id="MobiDB-lite"/>
    </source>
</evidence>
<proteinExistence type="predicted"/>
<comment type="caution">
    <text evidence="2">The sequence shown here is derived from an EMBL/GenBank/DDBJ whole genome shotgun (WGS) entry which is preliminary data.</text>
</comment>
<dbReference type="GO" id="GO:0016787">
    <property type="term" value="F:hydrolase activity"/>
    <property type="evidence" value="ECO:0007669"/>
    <property type="project" value="UniProtKB-KW"/>
</dbReference>
<reference evidence="2 3" key="1">
    <citation type="submission" date="2021-06" db="EMBL/GenBank/DDBJ databases">
        <title>Caerostris extrusa draft genome.</title>
        <authorList>
            <person name="Kono N."/>
            <person name="Arakawa K."/>
        </authorList>
    </citation>
    <scope>NUCLEOTIDE SEQUENCE [LARGE SCALE GENOMIC DNA]</scope>
</reference>
<dbReference type="AlphaFoldDB" id="A0AAV4Y4N3"/>
<protein>
    <submittedName>
        <fullName evidence="2">Ubiquitin carboxyl-terminal hydrolase 34</fullName>
    </submittedName>
</protein>
<name>A0AAV4Y4N3_CAEEX</name>
<feature type="region of interest" description="Disordered" evidence="1">
    <location>
        <begin position="33"/>
        <end position="53"/>
    </location>
</feature>
<keyword evidence="3" id="KW-1185">Reference proteome</keyword>
<sequence length="496" mass="56175">MYGCRQYLANLRPQHHVPVTGDLVEDILSPDDGSCNSSHVSNKSEKNLADFDGEESGCEEELEQLAAHAQAQLNTHPMTQRLTNMACMYTPQLHGGKHPHHFIGRSPREVRQAMNHFELDSVCESGQTLLWDILQDDKIGQLGEGLAVEAEKNSMQSCLSVIISMRLLPKLFASFQQFRGSSDTYSVTMYSHKDEIQVRLHFLTCIFCTSGSPESFRLNHEQVDTLWQCLAQDPECADELFGWLLNQAKGKRATCSQYFIIQACSFGKNLFINIVLTLLVKALQEKKMPQLPPESTSMMALNLLQQLSSIAHLATASYDTPSSAADVSGMKQLWGIALRALNTDVSMAAIQYLNNYYINVHHGTLEKEEEFIQQCMENLMKASSDQSPESEENNLMIIQRALLLLKTHIEAFRRRYAYHLRRWQLNGCGVNSHRSSIGDKPASPLRIICQPAGLSEKTTIELQNCDTVADLRAEVTQWWEQLQAKHKRQYFRYEGQ</sequence>